<dbReference type="NCBIfam" id="TIGR00080">
    <property type="entry name" value="pimt"/>
    <property type="match status" value="1"/>
</dbReference>
<evidence type="ECO:0000256" key="5">
    <source>
        <dbReference type="ARBA" id="ARBA00022679"/>
    </source>
</evidence>
<keyword evidence="4 7" id="KW-0489">Methyltransferase</keyword>
<organism evidence="8">
    <name type="scientific">Desulfobacca acetoxidans</name>
    <dbReference type="NCBI Taxonomy" id="60893"/>
    <lineage>
        <taxon>Bacteria</taxon>
        <taxon>Pseudomonadati</taxon>
        <taxon>Thermodesulfobacteriota</taxon>
        <taxon>Desulfobaccia</taxon>
        <taxon>Desulfobaccales</taxon>
        <taxon>Desulfobaccaceae</taxon>
        <taxon>Desulfobacca</taxon>
    </lineage>
</organism>
<dbReference type="HAMAP" id="MF_00090">
    <property type="entry name" value="PIMT"/>
    <property type="match status" value="1"/>
</dbReference>
<dbReference type="FunFam" id="3.40.50.150:FF:000010">
    <property type="entry name" value="Protein-L-isoaspartate O-methyltransferase"/>
    <property type="match status" value="1"/>
</dbReference>
<protein>
    <recommendedName>
        <fullName evidence="7">Protein-L-isoaspartate O-methyltransferase</fullName>
        <ecNumber evidence="7">2.1.1.77</ecNumber>
    </recommendedName>
    <alternativeName>
        <fullName evidence="7">L-isoaspartyl protein carboxyl methyltransferase</fullName>
    </alternativeName>
    <alternativeName>
        <fullName evidence="7">Protein L-isoaspartyl methyltransferase</fullName>
    </alternativeName>
    <alternativeName>
        <fullName evidence="7">Protein-beta-aspartate methyltransferase</fullName>
        <shortName evidence="7">PIMT</shortName>
    </alternativeName>
</protein>
<dbReference type="GO" id="GO:0005737">
    <property type="term" value="C:cytoplasm"/>
    <property type="evidence" value="ECO:0007669"/>
    <property type="project" value="UniProtKB-SubCell"/>
</dbReference>
<keyword evidence="3 7" id="KW-0963">Cytoplasm</keyword>
<evidence type="ECO:0000313" key="8">
    <source>
        <dbReference type="EMBL" id="HGF35287.1"/>
    </source>
</evidence>
<dbReference type="PROSITE" id="PS01279">
    <property type="entry name" value="PCMT"/>
    <property type="match status" value="1"/>
</dbReference>
<dbReference type="Pfam" id="PF01135">
    <property type="entry name" value="PCMT"/>
    <property type="match status" value="1"/>
</dbReference>
<proteinExistence type="inferred from homology"/>
<reference evidence="8" key="1">
    <citation type="journal article" date="2020" name="mSystems">
        <title>Genome- and Community-Level Interaction Insights into Carbon Utilization and Element Cycling Functions of Hydrothermarchaeota in Hydrothermal Sediment.</title>
        <authorList>
            <person name="Zhou Z."/>
            <person name="Liu Y."/>
            <person name="Xu W."/>
            <person name="Pan J."/>
            <person name="Luo Z.H."/>
            <person name="Li M."/>
        </authorList>
    </citation>
    <scope>NUCLEOTIDE SEQUENCE [LARGE SCALE GENOMIC DNA]</scope>
    <source>
        <strain evidence="8">SpSt-897</strain>
    </source>
</reference>
<dbReference type="PANTHER" id="PTHR11579:SF0">
    <property type="entry name" value="PROTEIN-L-ISOASPARTATE(D-ASPARTATE) O-METHYLTRANSFERASE"/>
    <property type="match status" value="1"/>
</dbReference>
<comment type="caution">
    <text evidence="8">The sequence shown here is derived from an EMBL/GenBank/DDBJ whole genome shotgun (WGS) entry which is preliminary data.</text>
</comment>
<dbReference type="Gene3D" id="3.40.50.150">
    <property type="entry name" value="Vaccinia Virus protein VP39"/>
    <property type="match status" value="1"/>
</dbReference>
<dbReference type="PANTHER" id="PTHR11579">
    <property type="entry name" value="PROTEIN-L-ISOASPARTATE O-METHYLTRANSFERASE"/>
    <property type="match status" value="1"/>
</dbReference>
<name>A0A7C3Z2U4_9BACT</name>
<dbReference type="EC" id="2.1.1.77" evidence="7"/>
<dbReference type="AlphaFoldDB" id="A0A7C3Z2U4"/>
<evidence type="ECO:0000256" key="7">
    <source>
        <dbReference type="HAMAP-Rule" id="MF_00090"/>
    </source>
</evidence>
<dbReference type="CDD" id="cd02440">
    <property type="entry name" value="AdoMet_MTases"/>
    <property type="match status" value="1"/>
</dbReference>
<dbReference type="InterPro" id="IPR029063">
    <property type="entry name" value="SAM-dependent_MTases_sf"/>
</dbReference>
<dbReference type="InterPro" id="IPR000682">
    <property type="entry name" value="PCMT"/>
</dbReference>
<evidence type="ECO:0000256" key="2">
    <source>
        <dbReference type="ARBA" id="ARBA00005369"/>
    </source>
</evidence>
<dbReference type="SUPFAM" id="SSF53335">
    <property type="entry name" value="S-adenosyl-L-methionine-dependent methyltransferases"/>
    <property type="match status" value="1"/>
</dbReference>
<keyword evidence="5 7" id="KW-0808">Transferase</keyword>
<comment type="subcellular location">
    <subcellularLocation>
        <location evidence="1 7">Cytoplasm</location>
    </subcellularLocation>
</comment>
<keyword evidence="6 7" id="KW-0949">S-adenosyl-L-methionine</keyword>
<dbReference type="GO" id="GO:0032259">
    <property type="term" value="P:methylation"/>
    <property type="evidence" value="ECO:0007669"/>
    <property type="project" value="UniProtKB-KW"/>
</dbReference>
<dbReference type="GO" id="GO:0004719">
    <property type="term" value="F:protein-L-isoaspartate (D-aspartate) O-methyltransferase activity"/>
    <property type="evidence" value="ECO:0007669"/>
    <property type="project" value="UniProtKB-UniRule"/>
</dbReference>
<dbReference type="GO" id="GO:0030091">
    <property type="term" value="P:protein repair"/>
    <property type="evidence" value="ECO:0007669"/>
    <property type="project" value="UniProtKB-UniRule"/>
</dbReference>
<accession>A0A7C3Z2U4</accession>
<dbReference type="NCBIfam" id="NF001453">
    <property type="entry name" value="PRK00312.1"/>
    <property type="match status" value="1"/>
</dbReference>
<comment type="function">
    <text evidence="7">Catalyzes the methyl esterification of L-isoaspartyl residues in peptides and proteins that result from spontaneous decomposition of normal L-aspartyl and L-asparaginyl residues. It plays a role in the repair and/or degradation of damaged proteins.</text>
</comment>
<feature type="active site" evidence="7">
    <location>
        <position position="66"/>
    </location>
</feature>
<evidence type="ECO:0000256" key="1">
    <source>
        <dbReference type="ARBA" id="ARBA00004496"/>
    </source>
</evidence>
<comment type="catalytic activity">
    <reaction evidence="7">
        <text>[protein]-L-isoaspartate + S-adenosyl-L-methionine = [protein]-L-isoaspartate alpha-methyl ester + S-adenosyl-L-homocysteine</text>
        <dbReference type="Rhea" id="RHEA:12705"/>
        <dbReference type="Rhea" id="RHEA-COMP:12143"/>
        <dbReference type="Rhea" id="RHEA-COMP:12144"/>
        <dbReference type="ChEBI" id="CHEBI:57856"/>
        <dbReference type="ChEBI" id="CHEBI:59789"/>
        <dbReference type="ChEBI" id="CHEBI:90596"/>
        <dbReference type="ChEBI" id="CHEBI:90598"/>
        <dbReference type="EC" id="2.1.1.77"/>
    </reaction>
</comment>
<evidence type="ECO:0000256" key="4">
    <source>
        <dbReference type="ARBA" id="ARBA00022603"/>
    </source>
</evidence>
<comment type="similarity">
    <text evidence="2 7">Belongs to the methyltransferase superfamily. L-isoaspartyl/D-aspartyl protein methyltransferase family.</text>
</comment>
<gene>
    <name evidence="7" type="primary">pcm</name>
    <name evidence="8" type="ORF">ENW96_13070</name>
</gene>
<evidence type="ECO:0000256" key="3">
    <source>
        <dbReference type="ARBA" id="ARBA00022490"/>
    </source>
</evidence>
<dbReference type="EMBL" id="DTMF01000312">
    <property type="protein sequence ID" value="HGF35287.1"/>
    <property type="molecule type" value="Genomic_DNA"/>
</dbReference>
<sequence>MTDKEDRYLEARRTMVETQIRRRGVTDPRVLAAMSKVPRHLFVPRHLWEQAYSDYPLPIGENQTISQPYIVALMTEALELTGGEKVLELGTGSGYQAAILAELAAQVYTIERIPSLARSAEQVLTSLGYTNVHVRLADGTLGWPEEAPFDAILVTAGAPKVPPPLVEQLALGGRLVIPVGDRYTQTLTRVRLTQEGLQQEYLGGCRFVKLIGKHGWAAETGDLAEY</sequence>
<evidence type="ECO:0000256" key="6">
    <source>
        <dbReference type="ARBA" id="ARBA00022691"/>
    </source>
</evidence>